<dbReference type="SUPFAM" id="SSF82171">
    <property type="entry name" value="DPP6 N-terminal domain-like"/>
    <property type="match status" value="1"/>
</dbReference>
<proteinExistence type="predicted"/>
<comment type="caution">
    <text evidence="1">The sequence shown here is derived from an EMBL/GenBank/DDBJ whole genome shotgun (WGS) entry which is preliminary data.</text>
</comment>
<dbReference type="EMBL" id="SJPG01000001">
    <property type="protein sequence ID" value="TWT62182.1"/>
    <property type="molecule type" value="Genomic_DNA"/>
</dbReference>
<evidence type="ECO:0008006" key="3">
    <source>
        <dbReference type="Google" id="ProtNLM"/>
    </source>
</evidence>
<dbReference type="OrthoDB" id="5174394at2"/>
<dbReference type="Proteomes" id="UP000316095">
    <property type="component" value="Unassembled WGS sequence"/>
</dbReference>
<sequence length="429" mass="48971">MSLFHSRRTALKQLAAAGLVPFVSLEQIFAAPAEKLPPVRTITKGPKHHWFGYYDKLEFDPTNRYVLSNEVEFEHRTPNADDRIAVGMVDTQNNDEWIPLGKSDSWGWQQGCMLQWRPGSKSEVVWNDREGDQHVCRVKDIQTGATRTLPRPIYTLSPDGKWAITADFSRIQRMRPGYGYVGLEDPCRTERAPEESGVWRMDMTTGETQLIFSLADAAAIPFQGKSLQEKWNYFNHLLISPDSSRFIVLHRWRESTGEGTEAEPTGRFDTRMFTADIDGSNRYILDPSGYTSHFIWRDPEHICAWTKPEGKDSKFYLFKDQTDQVEVVAPDVMAVNGHNTYLPIANGDWILNDTYPQGSERLQTPYLYHVPTGRRFDLGHFHLPSKYKGEWRCDLHPRSSNDGKTIAIDSPHTGAGRQVHLIDVSEIVG</sequence>
<gene>
    <name evidence="1" type="ORF">Pan54_29230</name>
</gene>
<keyword evidence="2" id="KW-1185">Reference proteome</keyword>
<dbReference type="AlphaFoldDB" id="A0A5C5XK56"/>
<protein>
    <recommendedName>
        <fullName evidence="3">Oligogalacturonide lyase</fullName>
    </recommendedName>
</protein>
<accession>A0A5C5XK56</accession>
<name>A0A5C5XK56_9PLAN</name>
<evidence type="ECO:0000313" key="2">
    <source>
        <dbReference type="Proteomes" id="UP000316095"/>
    </source>
</evidence>
<dbReference type="RefSeq" id="WP_146504068.1">
    <property type="nucleotide sequence ID" value="NZ_SJPG01000001.1"/>
</dbReference>
<dbReference type="PROSITE" id="PS51318">
    <property type="entry name" value="TAT"/>
    <property type="match status" value="1"/>
</dbReference>
<organism evidence="1 2">
    <name type="scientific">Rubinisphaera italica</name>
    <dbReference type="NCBI Taxonomy" id="2527969"/>
    <lineage>
        <taxon>Bacteria</taxon>
        <taxon>Pseudomonadati</taxon>
        <taxon>Planctomycetota</taxon>
        <taxon>Planctomycetia</taxon>
        <taxon>Planctomycetales</taxon>
        <taxon>Planctomycetaceae</taxon>
        <taxon>Rubinisphaera</taxon>
    </lineage>
</organism>
<evidence type="ECO:0000313" key="1">
    <source>
        <dbReference type="EMBL" id="TWT62182.1"/>
    </source>
</evidence>
<reference evidence="1 2" key="1">
    <citation type="submission" date="2019-02" db="EMBL/GenBank/DDBJ databases">
        <title>Deep-cultivation of Planctomycetes and their phenomic and genomic characterization uncovers novel biology.</title>
        <authorList>
            <person name="Wiegand S."/>
            <person name="Jogler M."/>
            <person name="Boedeker C."/>
            <person name="Pinto D."/>
            <person name="Vollmers J."/>
            <person name="Rivas-Marin E."/>
            <person name="Kohn T."/>
            <person name="Peeters S.H."/>
            <person name="Heuer A."/>
            <person name="Rast P."/>
            <person name="Oberbeckmann S."/>
            <person name="Bunk B."/>
            <person name="Jeske O."/>
            <person name="Meyerdierks A."/>
            <person name="Storesund J.E."/>
            <person name="Kallscheuer N."/>
            <person name="Luecker S."/>
            <person name="Lage O.M."/>
            <person name="Pohl T."/>
            <person name="Merkel B.J."/>
            <person name="Hornburger P."/>
            <person name="Mueller R.-W."/>
            <person name="Bruemmer F."/>
            <person name="Labrenz M."/>
            <person name="Spormann A.M."/>
            <person name="Op Den Camp H."/>
            <person name="Overmann J."/>
            <person name="Amann R."/>
            <person name="Jetten M.S.M."/>
            <person name="Mascher T."/>
            <person name="Medema M.H."/>
            <person name="Devos D.P."/>
            <person name="Kaster A.-K."/>
            <person name="Ovreas L."/>
            <person name="Rohde M."/>
            <person name="Galperin M.Y."/>
            <person name="Jogler C."/>
        </authorList>
    </citation>
    <scope>NUCLEOTIDE SEQUENCE [LARGE SCALE GENOMIC DNA]</scope>
    <source>
        <strain evidence="1 2">Pan54</strain>
    </source>
</reference>
<dbReference type="InterPro" id="IPR006311">
    <property type="entry name" value="TAT_signal"/>
</dbReference>